<keyword evidence="1" id="KW-0732">Signal</keyword>
<evidence type="ECO:0000256" key="1">
    <source>
        <dbReference type="SAM" id="SignalP"/>
    </source>
</evidence>
<evidence type="ECO:0000313" key="2">
    <source>
        <dbReference type="EMBL" id="MDO1534806.1"/>
    </source>
</evidence>
<organism evidence="2 3">
    <name type="scientific">Variovorax ginsengisoli</name>
    <dbReference type="NCBI Taxonomy" id="363844"/>
    <lineage>
        <taxon>Bacteria</taxon>
        <taxon>Pseudomonadati</taxon>
        <taxon>Pseudomonadota</taxon>
        <taxon>Betaproteobacteria</taxon>
        <taxon>Burkholderiales</taxon>
        <taxon>Comamonadaceae</taxon>
        <taxon>Variovorax</taxon>
    </lineage>
</organism>
<gene>
    <name evidence="2" type="ORF">Q2T77_21160</name>
</gene>
<dbReference type="RefSeq" id="WP_301812570.1">
    <property type="nucleotide sequence ID" value="NZ_JAUJZH010000016.1"/>
</dbReference>
<proteinExistence type="predicted"/>
<comment type="caution">
    <text evidence="2">The sequence shown here is derived from an EMBL/GenBank/DDBJ whole genome shotgun (WGS) entry which is preliminary data.</text>
</comment>
<name>A0ABT8S7A6_9BURK</name>
<feature type="signal peptide" evidence="1">
    <location>
        <begin position="1"/>
        <end position="20"/>
    </location>
</feature>
<sequence>MAGSIAFAVLLSVALSNAHAGREELTIDDTANGLFKVDNKSLGLINIKAQNRTRNLKLNCEALSIRDGSDDKWMRLTLKTDPKLPGIDFTKTLGVDNASKIQTGDLTAVVPSNQRVEIRIDHVNNNSAAMELNCRVVLQ</sequence>
<feature type="chain" id="PRO_5046509453" evidence="1">
    <location>
        <begin position="21"/>
        <end position="139"/>
    </location>
</feature>
<evidence type="ECO:0000313" key="3">
    <source>
        <dbReference type="Proteomes" id="UP001169027"/>
    </source>
</evidence>
<protein>
    <submittedName>
        <fullName evidence="2">Uncharacterized protein</fullName>
    </submittedName>
</protein>
<accession>A0ABT8S7A6</accession>
<reference evidence="2" key="1">
    <citation type="submission" date="2023-06" db="EMBL/GenBank/DDBJ databases">
        <authorList>
            <person name="Jiang Y."/>
            <person name="Liu Q."/>
        </authorList>
    </citation>
    <scope>NUCLEOTIDE SEQUENCE</scope>
    <source>
        <strain evidence="2">CGMCC 1.12090</strain>
    </source>
</reference>
<dbReference type="EMBL" id="JAUKVY010000016">
    <property type="protein sequence ID" value="MDO1534806.1"/>
    <property type="molecule type" value="Genomic_DNA"/>
</dbReference>
<dbReference type="Proteomes" id="UP001169027">
    <property type="component" value="Unassembled WGS sequence"/>
</dbReference>
<keyword evidence="3" id="KW-1185">Reference proteome</keyword>